<evidence type="ECO:0000313" key="1">
    <source>
        <dbReference type="EMBL" id="ROT36372.1"/>
    </source>
</evidence>
<sequence>MASAVVQQPGSLSIPATPADHDYFDLGSHTFLVTTRSAHAQRWFDRGLMWCYGFNHEEALFCFQQAALHDPDCAMAYWGIAYALGPNYNKPWSSFEDRELQDSVERTHRAAADAKRLADRATAAERDLIEALSRRYPQHRPDPNFKVWNRTYADAMATVYEKHPDDPDVATLYADSMMNLTPWKLWDIRTGKIADKARTAEVQRVLDRALAQEGGRQHPGVLHLYIHLMEMSPTPEAALTTADHLRGLVPDAGHLHHMPTHIDILCGDYRRAVASNSDAIRADERYLARRGGLNFYTLYRAHDYHFRLYAAMLAGLSAVALDTVSRLEATTPEALLRIESPPMADYLECFLAMRVHALVRFGRWPAILALPLPHDQRLYCVTTAMTHYAKALALASTGKPDDADRERALFRSAVQLVPQSRTLFNNSALHILAIADAMLDGELEYRRGNYDVAFDHLRAAVARDDALPYDEPWGWMQPARHALGALLLERDRVEEAAAVYSADLGLDATLPRQLRHPNNVWALHGYHECLVRLGRVREARLLEPQLTVALAVADVPIKASCYCRLSVQ</sequence>
<name>A0A3N2PPD9_SODAK</name>
<proteinExistence type="predicted"/>
<dbReference type="STRING" id="1314773.A0A3N2PPD9"/>
<dbReference type="AlphaFoldDB" id="A0A3N2PPD9"/>
<dbReference type="OrthoDB" id="414774at2759"/>
<dbReference type="GeneID" id="39577760"/>
<dbReference type="EMBL" id="ML119059">
    <property type="protein sequence ID" value="ROT36372.1"/>
    <property type="molecule type" value="Genomic_DNA"/>
</dbReference>
<dbReference type="Gene3D" id="1.25.40.10">
    <property type="entry name" value="Tetratricopeptide repeat domain"/>
    <property type="match status" value="2"/>
</dbReference>
<dbReference type="RefSeq" id="XP_028464178.1">
    <property type="nucleotide sequence ID" value="XM_028609282.1"/>
</dbReference>
<organism evidence="1 2">
    <name type="scientific">Sodiomyces alkalinus (strain CBS 110278 / VKM F-3762 / F11)</name>
    <name type="common">Alkaliphilic filamentous fungus</name>
    <dbReference type="NCBI Taxonomy" id="1314773"/>
    <lineage>
        <taxon>Eukaryota</taxon>
        <taxon>Fungi</taxon>
        <taxon>Dikarya</taxon>
        <taxon>Ascomycota</taxon>
        <taxon>Pezizomycotina</taxon>
        <taxon>Sordariomycetes</taxon>
        <taxon>Hypocreomycetidae</taxon>
        <taxon>Glomerellales</taxon>
        <taxon>Plectosphaerellaceae</taxon>
        <taxon>Sodiomyces</taxon>
    </lineage>
</organism>
<accession>A0A3N2PPD9</accession>
<protein>
    <submittedName>
        <fullName evidence="1">TPR domain protein</fullName>
    </submittedName>
</protein>
<dbReference type="PANTHER" id="PTHR45588:SF1">
    <property type="entry name" value="WW DOMAIN-CONTAINING PROTEIN"/>
    <property type="match status" value="1"/>
</dbReference>
<keyword evidence="2" id="KW-1185">Reference proteome</keyword>
<dbReference type="InterPro" id="IPR011990">
    <property type="entry name" value="TPR-like_helical_dom_sf"/>
</dbReference>
<evidence type="ECO:0000313" key="2">
    <source>
        <dbReference type="Proteomes" id="UP000272025"/>
    </source>
</evidence>
<dbReference type="PANTHER" id="PTHR45588">
    <property type="entry name" value="TPR DOMAIN-CONTAINING PROTEIN"/>
    <property type="match status" value="1"/>
</dbReference>
<gene>
    <name evidence="1" type="ORF">SODALDRAFT_315199</name>
</gene>
<dbReference type="SUPFAM" id="SSF48452">
    <property type="entry name" value="TPR-like"/>
    <property type="match status" value="2"/>
</dbReference>
<dbReference type="Proteomes" id="UP000272025">
    <property type="component" value="Unassembled WGS sequence"/>
</dbReference>
<reference evidence="1 2" key="1">
    <citation type="journal article" date="2018" name="Mol. Ecol.">
        <title>The obligate alkalophilic soda-lake fungus Sodiomyces alkalinus has shifted to a protein diet.</title>
        <authorList>
            <person name="Grum-Grzhimaylo A.A."/>
            <person name="Falkoski D.L."/>
            <person name="van den Heuvel J."/>
            <person name="Valero-Jimenez C.A."/>
            <person name="Min B."/>
            <person name="Choi I.G."/>
            <person name="Lipzen A."/>
            <person name="Daum C.G."/>
            <person name="Aanen D.K."/>
            <person name="Tsang A."/>
            <person name="Henrissat B."/>
            <person name="Bilanenko E.N."/>
            <person name="de Vries R.P."/>
            <person name="van Kan J.A.L."/>
            <person name="Grigoriev I.V."/>
            <person name="Debets A.J.M."/>
        </authorList>
    </citation>
    <scope>NUCLEOTIDE SEQUENCE [LARGE SCALE GENOMIC DNA]</scope>
    <source>
        <strain evidence="1 2">F11</strain>
    </source>
</reference>